<evidence type="ECO:0000256" key="2">
    <source>
        <dbReference type="ARBA" id="ARBA00022737"/>
    </source>
</evidence>
<protein>
    <submittedName>
        <fullName evidence="7">Zinc finger, C2H2-like</fullName>
    </submittedName>
</protein>
<proteinExistence type="predicted"/>
<evidence type="ECO:0000313" key="8">
    <source>
        <dbReference type="Proteomes" id="UP000030686"/>
    </source>
</evidence>
<gene>
    <name evidence="7" type="ORF">PROQFM164_S02g000354</name>
</gene>
<dbReference type="Pfam" id="PF12171">
    <property type="entry name" value="zf-C2H2_jaz"/>
    <property type="match status" value="1"/>
</dbReference>
<keyword evidence="2" id="KW-0677">Repeat</keyword>
<keyword evidence="8" id="KW-1185">Reference proteome</keyword>
<reference evidence="7" key="1">
    <citation type="journal article" date="2014" name="Nat. Commun.">
        <title>Multiple recent horizontal transfers of a large genomic region in cheese making fungi.</title>
        <authorList>
            <person name="Cheeseman K."/>
            <person name="Ropars J."/>
            <person name="Renault P."/>
            <person name="Dupont J."/>
            <person name="Gouzy J."/>
            <person name="Branca A."/>
            <person name="Abraham A.L."/>
            <person name="Ceppi M."/>
            <person name="Conseiller E."/>
            <person name="Debuchy R."/>
            <person name="Malagnac F."/>
            <person name="Goarin A."/>
            <person name="Silar P."/>
            <person name="Lacoste S."/>
            <person name="Sallet E."/>
            <person name="Bensimon A."/>
            <person name="Giraud T."/>
            <person name="Brygoo Y."/>
        </authorList>
    </citation>
    <scope>NUCLEOTIDE SEQUENCE [LARGE SCALE GENOMIC DNA]</scope>
    <source>
        <strain evidence="7">FM164</strain>
    </source>
</reference>
<dbReference type="Pfam" id="PF12874">
    <property type="entry name" value="zf-met"/>
    <property type="match status" value="3"/>
</dbReference>
<dbReference type="GO" id="GO:0008270">
    <property type="term" value="F:zinc ion binding"/>
    <property type="evidence" value="ECO:0007669"/>
    <property type="project" value="UniProtKB-KW"/>
</dbReference>
<organism evidence="7 8">
    <name type="scientific">Penicillium roqueforti (strain FM164)</name>
    <dbReference type="NCBI Taxonomy" id="1365484"/>
    <lineage>
        <taxon>Eukaryota</taxon>
        <taxon>Fungi</taxon>
        <taxon>Dikarya</taxon>
        <taxon>Ascomycota</taxon>
        <taxon>Pezizomycotina</taxon>
        <taxon>Eurotiomycetes</taxon>
        <taxon>Eurotiomycetidae</taxon>
        <taxon>Eurotiales</taxon>
        <taxon>Aspergillaceae</taxon>
        <taxon>Penicillium</taxon>
    </lineage>
</organism>
<feature type="domain" description="C2H2-type" evidence="6">
    <location>
        <begin position="113"/>
        <end position="142"/>
    </location>
</feature>
<evidence type="ECO:0000256" key="5">
    <source>
        <dbReference type="PROSITE-ProRule" id="PRU00042"/>
    </source>
</evidence>
<dbReference type="PROSITE" id="PS50157">
    <property type="entry name" value="ZINC_FINGER_C2H2_2"/>
    <property type="match status" value="1"/>
</dbReference>
<evidence type="ECO:0000259" key="6">
    <source>
        <dbReference type="PROSITE" id="PS50157"/>
    </source>
</evidence>
<dbReference type="EMBL" id="HG792016">
    <property type="protein sequence ID" value="CDM30205.1"/>
    <property type="molecule type" value="Genomic_DNA"/>
</dbReference>
<dbReference type="Proteomes" id="UP000030686">
    <property type="component" value="Unassembled WGS sequence"/>
</dbReference>
<dbReference type="OMA" id="CVLCHRE"/>
<dbReference type="PROSITE" id="PS00028">
    <property type="entry name" value="ZINC_FINGER_C2H2_1"/>
    <property type="match status" value="3"/>
</dbReference>
<evidence type="ECO:0000256" key="3">
    <source>
        <dbReference type="ARBA" id="ARBA00022771"/>
    </source>
</evidence>
<evidence type="ECO:0000313" key="7">
    <source>
        <dbReference type="EMBL" id="CDM30205.1"/>
    </source>
</evidence>
<keyword evidence="1" id="KW-0479">Metal-binding</keyword>
<dbReference type="OrthoDB" id="6077919at2759"/>
<dbReference type="GO" id="GO:0000981">
    <property type="term" value="F:DNA-binding transcription factor activity, RNA polymerase II-specific"/>
    <property type="evidence" value="ECO:0007669"/>
    <property type="project" value="TreeGrafter"/>
</dbReference>
<name>W6Q1L2_PENRF</name>
<dbReference type="AlphaFoldDB" id="W6Q1L2"/>
<keyword evidence="3 5" id="KW-0863">Zinc-finger</keyword>
<dbReference type="STRING" id="1365484.W6Q1L2"/>
<dbReference type="SMART" id="SM00355">
    <property type="entry name" value="ZnF_C2H2"/>
    <property type="match status" value="8"/>
</dbReference>
<evidence type="ECO:0000256" key="4">
    <source>
        <dbReference type="ARBA" id="ARBA00022833"/>
    </source>
</evidence>
<evidence type="ECO:0000256" key="1">
    <source>
        <dbReference type="ARBA" id="ARBA00022723"/>
    </source>
</evidence>
<dbReference type="PANTHER" id="PTHR24409">
    <property type="entry name" value="ZINC FINGER PROTEIN 142"/>
    <property type="match status" value="1"/>
</dbReference>
<dbReference type="GO" id="GO:0000977">
    <property type="term" value="F:RNA polymerase II transcription regulatory region sequence-specific DNA binding"/>
    <property type="evidence" value="ECO:0007669"/>
    <property type="project" value="TreeGrafter"/>
</dbReference>
<dbReference type="InterPro" id="IPR013087">
    <property type="entry name" value="Znf_C2H2_type"/>
</dbReference>
<dbReference type="InterPro" id="IPR036236">
    <property type="entry name" value="Znf_C2H2_sf"/>
</dbReference>
<dbReference type="GO" id="GO:0005634">
    <property type="term" value="C:nucleus"/>
    <property type="evidence" value="ECO:0007669"/>
    <property type="project" value="TreeGrafter"/>
</dbReference>
<dbReference type="PANTHER" id="PTHR24409:SF356">
    <property type="entry name" value="C2H2 FINGER DOMAIN TRANSCRIPTION FACTOR (EUROFUNG)"/>
    <property type="match status" value="1"/>
</dbReference>
<keyword evidence="4" id="KW-0862">Zinc</keyword>
<sequence length="302" mass="34739">MFECITCDAVFWDQDDCDEHMDDERHWIECETCNRSFRTQNACNQHMNAVDHWAPTFDCETCNSTFRTQHAANNHMNAKSHWLPKVPCEACPMKFYTQQAVENHMSAKGHYKNYCQECSRQFMNANCLRQHLNSKIHRGTNIACPFCRVGFVTASGVSHHLESGACPQAQGLNRDRIHRIIQQLDPNGIVCKKQIAWHGEHEQDMTYLVTDNAWNGSCWVCYLCKKGFNSPKALGSHVNSPVHNEKVYHCLKRGCPKEFHSLASLFNHLESESCGFIRFEGVQQVHRQLNDAIMGRRTITGF</sequence>
<dbReference type="SUPFAM" id="SSF57667">
    <property type="entry name" value="beta-beta-alpha zinc fingers"/>
    <property type="match status" value="1"/>
</dbReference>
<dbReference type="InterPro" id="IPR022755">
    <property type="entry name" value="Znf_C2H2_jaz"/>
</dbReference>
<dbReference type="Gene3D" id="3.30.160.60">
    <property type="entry name" value="Classic Zinc Finger"/>
    <property type="match status" value="4"/>
</dbReference>
<accession>W6Q1L2</accession>